<dbReference type="EMBL" id="LVYD01000048">
    <property type="protein sequence ID" value="OQP62791.1"/>
    <property type="molecule type" value="Genomic_DNA"/>
</dbReference>
<dbReference type="InterPro" id="IPR036378">
    <property type="entry name" value="FAS1_dom_sf"/>
</dbReference>
<dbReference type="AlphaFoldDB" id="A0A1V9FWQ2"/>
<name>A0A1V9FWQ2_9BACT</name>
<organism evidence="2 3">
    <name type="scientific">Niastella vici</name>
    <dbReference type="NCBI Taxonomy" id="1703345"/>
    <lineage>
        <taxon>Bacteria</taxon>
        <taxon>Pseudomonadati</taxon>
        <taxon>Bacteroidota</taxon>
        <taxon>Chitinophagia</taxon>
        <taxon>Chitinophagales</taxon>
        <taxon>Chitinophagaceae</taxon>
        <taxon>Niastella</taxon>
    </lineage>
</organism>
<dbReference type="InterPro" id="IPR000782">
    <property type="entry name" value="FAS1_domain"/>
</dbReference>
<dbReference type="Pfam" id="PF02469">
    <property type="entry name" value="Fasciclin"/>
    <property type="match status" value="1"/>
</dbReference>
<protein>
    <recommendedName>
        <fullName evidence="1">FAS1 domain-containing protein</fullName>
    </recommendedName>
</protein>
<dbReference type="SUPFAM" id="SSF82153">
    <property type="entry name" value="FAS1 domain"/>
    <property type="match status" value="1"/>
</dbReference>
<proteinExistence type="predicted"/>
<dbReference type="Proteomes" id="UP000192796">
    <property type="component" value="Unassembled WGS sequence"/>
</dbReference>
<dbReference type="STRING" id="1703345.A3860_26110"/>
<dbReference type="Gene3D" id="2.30.180.10">
    <property type="entry name" value="FAS1 domain"/>
    <property type="match status" value="1"/>
</dbReference>
<feature type="domain" description="FAS1" evidence="1">
    <location>
        <begin position="36"/>
        <end position="159"/>
    </location>
</feature>
<dbReference type="PROSITE" id="PS50213">
    <property type="entry name" value="FAS1"/>
    <property type="match status" value="1"/>
</dbReference>
<keyword evidence="3" id="KW-1185">Reference proteome</keyword>
<comment type="caution">
    <text evidence="2">The sequence shown here is derived from an EMBL/GenBank/DDBJ whole genome shotgun (WGS) entry which is preliminary data.</text>
</comment>
<sequence length="485" mass="54768">MKKKSVVLALCLWCTAQLSCTRKWDDHNKANDNDLTQNLYEKIANDASLSKFAGYLEKTGYADTIQLNKTFTVWAPTNDALQSIDATIGNDATKLKAFVAHHIARLSYYTTLVQSPYSRLPLLDGKYAIFKQAAFEDATINTSDRLAANGVLHTITGAAAPVGNCWNYIDSLKGLNNNMATYINVTLTKARRDTTNAVQIGINPQTGEPIYQKGTDTVIHNDFIDGVYDISNESKEYTVFILDNPTWLKERGKLDTFYKTGGIDTTLSLSLWNAARDMVVPGSYAPDQLPDSVQSKFGTWFQINRSAIQTVYHTSNGYVYVMGDMDVKLRQRIRPYVVQGESYSGTSNGSTSPIYLRTLINPNNNQPFSDLFAYSHGVNKWYVRYRIYNVFTTKYKVYWTTYNNRFNNTLNQRLAIGTSTNTTFPYRNVAYNVYNEEYLGDYTVSTYGNGYLDLYLVSADIAPSSSNMNQNALFLDYIRLEPVIQ</sequence>
<evidence type="ECO:0000259" key="1">
    <source>
        <dbReference type="PROSITE" id="PS50213"/>
    </source>
</evidence>
<reference evidence="2 3" key="1">
    <citation type="submission" date="2016-03" db="EMBL/GenBank/DDBJ databases">
        <title>Niastella vici sp. nov., isolated from farmland soil.</title>
        <authorList>
            <person name="Chen L."/>
            <person name="Wang D."/>
            <person name="Yang S."/>
            <person name="Wang G."/>
        </authorList>
    </citation>
    <scope>NUCLEOTIDE SEQUENCE [LARGE SCALE GENOMIC DNA]</scope>
    <source>
        <strain evidence="2 3">DJ57</strain>
    </source>
</reference>
<evidence type="ECO:0000313" key="2">
    <source>
        <dbReference type="EMBL" id="OQP62791.1"/>
    </source>
</evidence>
<dbReference type="RefSeq" id="WP_158085299.1">
    <property type="nucleotide sequence ID" value="NZ_LVYD01000048.1"/>
</dbReference>
<gene>
    <name evidence="2" type="ORF">A3860_26110</name>
</gene>
<dbReference type="OrthoDB" id="831756at2"/>
<accession>A0A1V9FWQ2</accession>
<evidence type="ECO:0000313" key="3">
    <source>
        <dbReference type="Proteomes" id="UP000192796"/>
    </source>
</evidence>